<organism evidence="2 3">
    <name type="scientific">Chitinophaga alhagiae</name>
    <dbReference type="NCBI Taxonomy" id="2203219"/>
    <lineage>
        <taxon>Bacteria</taxon>
        <taxon>Pseudomonadati</taxon>
        <taxon>Bacteroidota</taxon>
        <taxon>Chitinophagia</taxon>
        <taxon>Chitinophagales</taxon>
        <taxon>Chitinophagaceae</taxon>
        <taxon>Chitinophaga</taxon>
    </lineage>
</organism>
<keyword evidence="1" id="KW-0472">Membrane</keyword>
<evidence type="ECO:0000256" key="1">
    <source>
        <dbReference type="SAM" id="Phobius"/>
    </source>
</evidence>
<dbReference type="InterPro" id="IPR052894">
    <property type="entry name" value="AsmA-related"/>
</dbReference>
<proteinExistence type="predicted"/>
<feature type="transmembrane region" description="Helical" evidence="1">
    <location>
        <begin position="12"/>
        <end position="35"/>
    </location>
</feature>
<keyword evidence="1" id="KW-0812">Transmembrane</keyword>
<keyword evidence="1" id="KW-1133">Transmembrane helix</keyword>
<dbReference type="Proteomes" id="UP000246099">
    <property type="component" value="Chromosome"/>
</dbReference>
<sequence length="910" mass="99767">MFKKTVPMKLKKVLKGIGIGLLVLIAILIAVPYLFKGQIIAKIKTEVNKNLNAKVDFKDVDISLFRRFPRLAVALDELQVTGIDHFAGDTLVAVKRLDIAMDLMSAIRGEKIDIYNIVLQQPRVYAIIDEQGRANWDIAKPDTTADTGAPEDTAQSNFSLSLRQYSIENATLRYSDREGHMHFTIERLNHKGKGDFSQDEFTLQTSTTTESLNFAYGFIPYLVNTKVDILADVNINNKTSTYSFKTDKIAVNNLKITSEGFVQLLNDSSYKMDIRFAAPSTDFKDVLSLVPAIYSQDFASIKTSGSAAFSGFVKGTYTPEQMPAYSINLSVKNGFFQYPDLPKPVKNIQLAVNVSNPDGVPDHTIIDVPQAHLEMDNSPVDMRLMVKTPVSDLYLDAAAKGQLDLGKVGQFVKFEKGTKLAGLLDADLKARGYMSAIEKQQYEKFDASGKLAVNNLLYASNDYPEGVKVSTLQMLFNPKNVTIPDFKGEYLGTSFAATGEINNLLAYALRNDALSGRLDLKAGHINLDKWMATGSTGPAAAKTADTVASGPFVVPNNLDFTINAEAEKVHYDKVDLSQLSGTLKINDETVTMKDIKANALQGTMKINGTYSTKENKQQPDISLSYDVKELDVQQTFKAFNTVQKLMPIAQFLSGKLSSQLTVKGKLGEDMSPVLNTLTGDGNLLLIQGFLKKFAPIDQLANQLNVASLQDISVRDIKNYFAFENGRMTVNPFRVKLSNMNMLIGGSHGFDQSMDYTMQLALPRALLGQKGNSLVNNLVTQANNKGIPVQLSDTVYLNILMGGSMLKPTLKTDLKEVAGNAADNLKDQATAMVKNKLDTVKNTVKDSLDHVKNEAVSAVKDELKKQLLGGKDSAAQGKPLQNAGKAAEKTLNNTLNNLLKRKNTAADSTKQ</sequence>
<evidence type="ECO:0000313" key="3">
    <source>
        <dbReference type="Proteomes" id="UP000246099"/>
    </source>
</evidence>
<dbReference type="EMBL" id="CP029600">
    <property type="protein sequence ID" value="AWO00450.1"/>
    <property type="molecule type" value="Genomic_DNA"/>
</dbReference>
<dbReference type="PANTHER" id="PTHR30441:SF8">
    <property type="entry name" value="DUF748 DOMAIN-CONTAINING PROTEIN"/>
    <property type="match status" value="1"/>
</dbReference>
<evidence type="ECO:0008006" key="4">
    <source>
        <dbReference type="Google" id="ProtNLM"/>
    </source>
</evidence>
<reference evidence="2 3" key="1">
    <citation type="submission" date="2018-05" db="EMBL/GenBank/DDBJ databases">
        <title>Chitinophaga sp. nov., isolated from rhizosphere soil of Alhagi.</title>
        <authorList>
            <person name="Liu Y."/>
        </authorList>
    </citation>
    <scope>NUCLEOTIDE SEQUENCE [LARGE SCALE GENOMIC DNA]</scope>
    <source>
        <strain evidence="2 3">T22</strain>
    </source>
</reference>
<protein>
    <recommendedName>
        <fullName evidence="4">AsmA-like C-terminal domain-containing protein</fullName>
    </recommendedName>
</protein>
<gene>
    <name evidence="2" type="ORF">DLD77_01370</name>
</gene>
<evidence type="ECO:0000313" key="2">
    <source>
        <dbReference type="EMBL" id="AWO00450.1"/>
    </source>
</evidence>
<accession>A0ABM6W9A2</accession>
<dbReference type="PANTHER" id="PTHR30441">
    <property type="entry name" value="DUF748 DOMAIN-CONTAINING PROTEIN"/>
    <property type="match status" value="1"/>
</dbReference>
<name>A0ABM6W9A2_9BACT</name>
<keyword evidence="3" id="KW-1185">Reference proteome</keyword>